<dbReference type="PANTHER" id="PTHR43399:SF4">
    <property type="entry name" value="CELL WALL-ASSOCIATED PROTEASE"/>
    <property type="match status" value="1"/>
</dbReference>
<dbReference type="PROSITE" id="PS51892">
    <property type="entry name" value="SUBTILASE"/>
    <property type="match status" value="1"/>
</dbReference>
<name>A0ABT8WWH1_9FLAO</name>
<dbReference type="Pfam" id="PF18962">
    <property type="entry name" value="Por_Secre_tail"/>
    <property type="match status" value="1"/>
</dbReference>
<dbReference type="SUPFAM" id="SSF52743">
    <property type="entry name" value="Subtilisin-like"/>
    <property type="match status" value="1"/>
</dbReference>
<feature type="domain" description="Fibronectin type-III" evidence="8">
    <location>
        <begin position="731"/>
        <end position="817"/>
    </location>
</feature>
<evidence type="ECO:0000259" key="8">
    <source>
        <dbReference type="PROSITE" id="PS50853"/>
    </source>
</evidence>
<dbReference type="InterPro" id="IPR026444">
    <property type="entry name" value="Secre_tail"/>
</dbReference>
<dbReference type="InterPro" id="IPR015500">
    <property type="entry name" value="Peptidase_S8_subtilisin-rel"/>
</dbReference>
<gene>
    <name evidence="9" type="ORF">Q4Q40_23650</name>
</gene>
<reference evidence="9" key="1">
    <citation type="submission" date="2023-07" db="EMBL/GenBank/DDBJ databases">
        <title>Two novel species in the genus Flavivirga.</title>
        <authorList>
            <person name="Kwon K."/>
        </authorList>
    </citation>
    <scope>NUCLEOTIDE SEQUENCE</scope>
    <source>
        <strain evidence="9">KACC 14158</strain>
    </source>
</reference>
<dbReference type="Gene3D" id="2.60.120.380">
    <property type="match status" value="1"/>
</dbReference>
<evidence type="ECO:0000256" key="5">
    <source>
        <dbReference type="ARBA" id="ARBA00022825"/>
    </source>
</evidence>
<feature type="active site" description="Charge relay system" evidence="6">
    <location>
        <position position="444"/>
    </location>
</feature>
<evidence type="ECO:0000313" key="9">
    <source>
        <dbReference type="EMBL" id="MDO5977202.1"/>
    </source>
</evidence>
<evidence type="ECO:0000256" key="2">
    <source>
        <dbReference type="ARBA" id="ARBA00022670"/>
    </source>
</evidence>
<keyword evidence="4 6" id="KW-0378">Hydrolase</keyword>
<dbReference type="Proteomes" id="UP001176806">
    <property type="component" value="Unassembled WGS sequence"/>
</dbReference>
<dbReference type="PROSITE" id="PS50853">
    <property type="entry name" value="FN3"/>
    <property type="match status" value="1"/>
</dbReference>
<keyword evidence="10" id="KW-1185">Reference proteome</keyword>
<dbReference type="PRINTS" id="PR00723">
    <property type="entry name" value="SUBTILISIN"/>
</dbReference>
<dbReference type="CDD" id="cd00063">
    <property type="entry name" value="FN3"/>
    <property type="match status" value="1"/>
</dbReference>
<comment type="similarity">
    <text evidence="1 6">Belongs to the peptidase S8 family.</text>
</comment>
<dbReference type="NCBIfam" id="TIGR04183">
    <property type="entry name" value="Por_Secre_tail"/>
    <property type="match status" value="1"/>
</dbReference>
<sequence length="942" mass="102851">MKNYLLFFNLLFFSVTSLSANSSSGYEIIFKSEKFTPKVTTNFGKAIIPQSTEKNQGFIYRLIQFYTIPNNAEKQLIKHAGIELLSYIPNKAFIAKIQKNVSALHFEGLNIRSLLTIEGRFKLSPELTKSELPEWAIRGNDIMLNVKYYSKTDKESLIESITMKNGKVTFQLEKINMLTIQYSIDGINDLAKNQLIKWIEPITPLATPDGKDSKNTFRTNTLNTSYNGGRKYDGSGIVVALSDVGMIGPHIDTKGRVTQHTDIEDGDHSDMTSGILIGAGNLNPTMGGVAPGSDIHIYKHIPNSSIESHQHIVNAVENMETYGTVVTSTSYSQGSGGVYTLSSEFGDQQLYENQNIIHVFSAGNAGTSDHGYGAGAGWGNITGGYKAGKNVICVGNVDEDDVIVYNSGRGPAADGRIKPDMCAQGNGTWTTDKNNTYQVGGGTSAAAPAISGVVTQLYQAYKENNGGVEPETGLLKAALMNTAKDLGNPGPDYKYGWGRINALKAVRIIEDKRYIRNNIEQGENKSHNITVPSNVSEVRIMTYWTDVKGSPSSGIGLVNDIDMEVVTPSNATHNPWVLDPTPNATNLDADAVEGIDHLNNVEQVTIENPQAGIYTVNLSGYAIPEGPQTYYVLYDFIYEGVELTYPIGGEGFVPGESEWIRWDASAGSGDFELEYSINGGNSYISISDEISSTAPGYEWTVPNILSNDIRLKISRGSYSSESDKTLTIADVPQNIEILRICPESIKIGWDEIDQASAYEISVLGEKYMDIVGITNTNTFEVTGLDPDEEHWFSVCALVSRGKGRTGKGRRAIAIKKASGTPTDSNCPLPGLASNTKVHPNNPTTDYLNIQLSGIDDLQRIASNVKVFPNPTTDHFNIQFPSQLSNQKVGIKLVDVFGQSVLELDNKSTAENLLIGHSQIINGVYFIMISGENFKLVRKLIKQ</sequence>
<dbReference type="InterPro" id="IPR036116">
    <property type="entry name" value="FN3_sf"/>
</dbReference>
<dbReference type="PANTHER" id="PTHR43399">
    <property type="entry name" value="SUBTILISIN-RELATED"/>
    <property type="match status" value="1"/>
</dbReference>
<organism evidence="9 10">
    <name type="scientific">Flavivirga jejuensis</name>
    <dbReference type="NCBI Taxonomy" id="870487"/>
    <lineage>
        <taxon>Bacteria</taxon>
        <taxon>Pseudomonadati</taxon>
        <taxon>Bacteroidota</taxon>
        <taxon>Flavobacteriia</taxon>
        <taxon>Flavobacteriales</taxon>
        <taxon>Flavobacteriaceae</taxon>
        <taxon>Flavivirga</taxon>
    </lineage>
</organism>
<evidence type="ECO:0000313" key="10">
    <source>
        <dbReference type="Proteomes" id="UP001176806"/>
    </source>
</evidence>
<evidence type="ECO:0000256" key="3">
    <source>
        <dbReference type="ARBA" id="ARBA00022729"/>
    </source>
</evidence>
<proteinExistence type="inferred from homology"/>
<dbReference type="SMART" id="SM00060">
    <property type="entry name" value="FN3"/>
    <property type="match status" value="1"/>
</dbReference>
<protein>
    <submittedName>
        <fullName evidence="9">S8 family serine peptidase</fullName>
    </submittedName>
</protein>
<dbReference type="Pfam" id="PF00082">
    <property type="entry name" value="Peptidase_S8"/>
    <property type="match status" value="1"/>
</dbReference>
<dbReference type="PROSITE" id="PS00138">
    <property type="entry name" value="SUBTILASE_SER"/>
    <property type="match status" value="1"/>
</dbReference>
<dbReference type="EMBL" id="JAUOEL010000014">
    <property type="protein sequence ID" value="MDO5977202.1"/>
    <property type="molecule type" value="Genomic_DNA"/>
</dbReference>
<dbReference type="Gene3D" id="3.40.50.200">
    <property type="entry name" value="Peptidase S8/S53 domain"/>
    <property type="match status" value="1"/>
</dbReference>
<dbReference type="Gene3D" id="2.60.40.10">
    <property type="entry name" value="Immunoglobulins"/>
    <property type="match status" value="1"/>
</dbReference>
<feature type="active site" description="Charge relay system" evidence="6">
    <location>
        <position position="268"/>
    </location>
</feature>
<feature type="active site" description="Charge relay system" evidence="6">
    <location>
        <position position="243"/>
    </location>
</feature>
<dbReference type="InterPro" id="IPR000209">
    <property type="entry name" value="Peptidase_S8/S53_dom"/>
</dbReference>
<dbReference type="InterPro" id="IPR023828">
    <property type="entry name" value="Peptidase_S8_Ser-AS"/>
</dbReference>
<dbReference type="InterPro" id="IPR051048">
    <property type="entry name" value="Peptidase_S8/S53_subtilisin"/>
</dbReference>
<accession>A0ABT8WWH1</accession>
<dbReference type="InterPro" id="IPR003961">
    <property type="entry name" value="FN3_dom"/>
</dbReference>
<keyword evidence="5 6" id="KW-0720">Serine protease</keyword>
<evidence type="ECO:0000256" key="7">
    <source>
        <dbReference type="SAM" id="SignalP"/>
    </source>
</evidence>
<evidence type="ECO:0000256" key="1">
    <source>
        <dbReference type="ARBA" id="ARBA00011073"/>
    </source>
</evidence>
<dbReference type="SUPFAM" id="SSF49265">
    <property type="entry name" value="Fibronectin type III"/>
    <property type="match status" value="1"/>
</dbReference>
<keyword evidence="2 6" id="KW-0645">Protease</keyword>
<feature type="chain" id="PRO_5045605642" evidence="7">
    <location>
        <begin position="21"/>
        <end position="942"/>
    </location>
</feature>
<feature type="signal peptide" evidence="7">
    <location>
        <begin position="1"/>
        <end position="20"/>
    </location>
</feature>
<dbReference type="RefSeq" id="WP_303304532.1">
    <property type="nucleotide sequence ID" value="NZ_BAABDA010000023.1"/>
</dbReference>
<keyword evidence="3 7" id="KW-0732">Signal</keyword>
<evidence type="ECO:0000256" key="4">
    <source>
        <dbReference type="ARBA" id="ARBA00022801"/>
    </source>
</evidence>
<dbReference type="InterPro" id="IPR036852">
    <property type="entry name" value="Peptidase_S8/S53_dom_sf"/>
</dbReference>
<dbReference type="InterPro" id="IPR013783">
    <property type="entry name" value="Ig-like_fold"/>
</dbReference>
<evidence type="ECO:0000256" key="6">
    <source>
        <dbReference type="PROSITE-ProRule" id="PRU01240"/>
    </source>
</evidence>
<comment type="caution">
    <text evidence="9">The sequence shown here is derived from an EMBL/GenBank/DDBJ whole genome shotgun (WGS) entry which is preliminary data.</text>
</comment>